<dbReference type="SUPFAM" id="SSF53850">
    <property type="entry name" value="Periplasmic binding protein-like II"/>
    <property type="match status" value="1"/>
</dbReference>
<dbReference type="PANTHER" id="PTHR43649:SF14">
    <property type="entry name" value="BLR3389 PROTEIN"/>
    <property type="match status" value="1"/>
</dbReference>
<dbReference type="InterPro" id="IPR006059">
    <property type="entry name" value="SBP"/>
</dbReference>
<evidence type="ECO:0000313" key="1">
    <source>
        <dbReference type="EMBL" id="SVA03882.1"/>
    </source>
</evidence>
<reference evidence="1" key="1">
    <citation type="submission" date="2018-05" db="EMBL/GenBank/DDBJ databases">
        <authorList>
            <person name="Lanie J.A."/>
            <person name="Ng W.-L."/>
            <person name="Kazmierczak K.M."/>
            <person name="Andrzejewski T.M."/>
            <person name="Davidsen T.M."/>
            <person name="Wayne K.J."/>
            <person name="Tettelin H."/>
            <person name="Glass J.I."/>
            <person name="Rusch D."/>
            <person name="Podicherti R."/>
            <person name="Tsui H.-C.T."/>
            <person name="Winkler M.E."/>
        </authorList>
    </citation>
    <scope>NUCLEOTIDE SEQUENCE</scope>
</reference>
<gene>
    <name evidence="1" type="ORF">METZ01_LOCUS56736</name>
</gene>
<protein>
    <recommendedName>
        <fullName evidence="2">ABC transporter substrate-binding protein</fullName>
    </recommendedName>
</protein>
<proteinExistence type="predicted"/>
<name>A0A381SIG9_9ZZZZ</name>
<sequence>MKLFLKIFILAFALLSFTSANAVTIKWLHLNAENSPNMPGILKAVAEYEAKTGNTVELQYLENESFKAKLPTMLQSNDRPDIFYSWSGGVMYDQARAGFLRDISGVVSDDYLSTLSAAAANAFTFEEQRVGIPTHVAQVAWWYNKDLVNQAGVDVSKIVYWEDLLEAVTQIKSAGITPICLGGKDKWPVHFIWTHLHIRNGGQDLFLESLNNGGWGRPEYVKSGEQMLELVALEPFQNGYLAATWPDQAGLFGDGKCAMALMGNWMYGSQAANSASGEGLGDDNMGMFNMPATKGGLGDPGDTLGGINGWLFSSSAPDEAVELIMHYVSKETQSEDAANGAYIPVVKGADTSIKNPFLKQVAGNIANSKYHQIFYDQFLGADIGRVVNDVSTDLAAGIISPEEATAQVQESWEFNQ</sequence>
<accession>A0A381SIG9</accession>
<dbReference type="Gene3D" id="3.40.190.10">
    <property type="entry name" value="Periplasmic binding protein-like II"/>
    <property type="match status" value="2"/>
</dbReference>
<organism evidence="1">
    <name type="scientific">marine metagenome</name>
    <dbReference type="NCBI Taxonomy" id="408172"/>
    <lineage>
        <taxon>unclassified sequences</taxon>
        <taxon>metagenomes</taxon>
        <taxon>ecological metagenomes</taxon>
    </lineage>
</organism>
<dbReference type="PANTHER" id="PTHR43649">
    <property type="entry name" value="ARABINOSE-BINDING PROTEIN-RELATED"/>
    <property type="match status" value="1"/>
</dbReference>
<dbReference type="EMBL" id="UINC01003162">
    <property type="protein sequence ID" value="SVA03882.1"/>
    <property type="molecule type" value="Genomic_DNA"/>
</dbReference>
<dbReference type="Pfam" id="PF01547">
    <property type="entry name" value="SBP_bac_1"/>
    <property type="match status" value="1"/>
</dbReference>
<evidence type="ECO:0008006" key="2">
    <source>
        <dbReference type="Google" id="ProtNLM"/>
    </source>
</evidence>
<dbReference type="AlphaFoldDB" id="A0A381SIG9"/>
<dbReference type="InterPro" id="IPR050490">
    <property type="entry name" value="Bact_solute-bd_prot1"/>
</dbReference>